<proteinExistence type="predicted"/>
<dbReference type="EMBL" id="FM162591">
    <property type="protein sequence ID" value="CAQ83463.1"/>
    <property type="molecule type" value="Genomic_DNA"/>
</dbReference>
<reference evidence="1 2" key="1">
    <citation type="journal article" date="2009" name="BMC Genomics">
        <title>Comparative genomics of the emerging human pathogen Photorhabdus asymbiotica with the insect pathogen Photorhabdus luminescens.</title>
        <authorList>
            <person name="Wilkinson P."/>
            <person name="Waterfield N.R."/>
            <person name="Crossman L."/>
            <person name="Corton C."/>
            <person name="Sanchez-Contreras M."/>
            <person name="Vlisidou I."/>
            <person name="Barron A."/>
            <person name="Bignell A."/>
            <person name="Clark L."/>
            <person name="Ormond D."/>
            <person name="Mayho M."/>
            <person name="Bason N."/>
            <person name="Smith F."/>
            <person name="Simmonds M."/>
            <person name="Churcher C."/>
            <person name="Harris D."/>
            <person name="Thompson N.R."/>
            <person name="Quail M."/>
            <person name="Parkhill J."/>
            <person name="ffrench-Constant R.H."/>
        </authorList>
    </citation>
    <scope>NUCLEOTIDE SEQUENCE [LARGE SCALE GENOMIC DNA]</scope>
    <source>
        <strain evidence="2">ATCC 43949 / 3105-77</strain>
    </source>
</reference>
<accession>C7BSG0</accession>
<dbReference type="KEGG" id="pay:PAU_01371"/>
<dbReference type="Proteomes" id="UP000002747">
    <property type="component" value="Chromosome"/>
</dbReference>
<evidence type="ECO:0000313" key="1">
    <source>
        <dbReference type="EMBL" id="CAQ83463.1"/>
    </source>
</evidence>
<dbReference type="STRING" id="291112.PAU_01371"/>
<organism evidence="1 2">
    <name type="scientific">Photorhabdus asymbiotica subsp. asymbiotica (strain ATCC 43949 / 3105-77)</name>
    <name type="common">Xenorhabdus luminescens (strain 2)</name>
    <dbReference type="NCBI Taxonomy" id="553480"/>
    <lineage>
        <taxon>Bacteria</taxon>
        <taxon>Pseudomonadati</taxon>
        <taxon>Pseudomonadota</taxon>
        <taxon>Gammaproteobacteria</taxon>
        <taxon>Enterobacterales</taxon>
        <taxon>Morganellaceae</taxon>
        <taxon>Photorhabdus</taxon>
    </lineage>
</organism>
<name>C7BSG0_PHOAA</name>
<dbReference type="AlphaFoldDB" id="C7BSG0"/>
<protein>
    <submittedName>
        <fullName evidence="1">Uncharacterized protein</fullName>
    </submittedName>
</protein>
<sequence length="51" mass="6174">MYYLKKFECIEYLSVELEQCIYYDNNHLIKQKLKGLSSEKLKSLDLDDRVL</sequence>
<evidence type="ECO:0000313" key="2">
    <source>
        <dbReference type="Proteomes" id="UP000002747"/>
    </source>
</evidence>
<gene>
    <name evidence="1" type="ordered locus">PAU_01371</name>
</gene>